<accession>R7VDM3</accession>
<dbReference type="EMBL" id="KB292814">
    <property type="protein sequence ID" value="ELU16948.1"/>
    <property type="molecule type" value="Genomic_DNA"/>
</dbReference>
<proteinExistence type="predicted"/>
<dbReference type="HOGENOM" id="CLU_1521504_0_0_1"/>
<gene>
    <name evidence="1" type="ORF">CAPTEDRAFT_207844</name>
</gene>
<dbReference type="EnsemblMetazoa" id="CapteT207844">
    <property type="protein sequence ID" value="CapteP207844"/>
    <property type="gene ID" value="CapteG207844"/>
</dbReference>
<evidence type="ECO:0000313" key="3">
    <source>
        <dbReference type="Proteomes" id="UP000014760"/>
    </source>
</evidence>
<name>R7VDM3_CAPTE</name>
<dbReference type="EMBL" id="AMQN01036273">
    <property type="status" value="NOT_ANNOTATED_CDS"/>
    <property type="molecule type" value="Genomic_DNA"/>
</dbReference>
<evidence type="ECO:0000313" key="2">
    <source>
        <dbReference type="EnsemblMetazoa" id="CapteP207844"/>
    </source>
</evidence>
<dbReference type="AlphaFoldDB" id="R7VDM3"/>
<sequence length="177" mass="19845">VNPEEDDASALPCDAEGFQELTGIGTNEHSEVTENTTESFDVQEVASSTIEPGTKGWVLFIFTVRIPSCACMQLDHMWLERMRIKWSKGEEEFLKDSFYDMLSGTVPMSSKNLAFAPRALTHLLFNLIINENAANKTAENFIKIAHILEEILTKTNSRSQNFGIKAPTHPLVKILIE</sequence>
<dbReference type="Proteomes" id="UP000014760">
    <property type="component" value="Unassembled WGS sequence"/>
</dbReference>
<reference evidence="2" key="3">
    <citation type="submission" date="2015-06" db="UniProtKB">
        <authorList>
            <consortium name="EnsemblMetazoa"/>
        </authorList>
    </citation>
    <scope>IDENTIFICATION</scope>
</reference>
<reference evidence="1 3" key="2">
    <citation type="journal article" date="2013" name="Nature">
        <title>Insights into bilaterian evolution from three spiralian genomes.</title>
        <authorList>
            <person name="Simakov O."/>
            <person name="Marletaz F."/>
            <person name="Cho S.J."/>
            <person name="Edsinger-Gonzales E."/>
            <person name="Havlak P."/>
            <person name="Hellsten U."/>
            <person name="Kuo D.H."/>
            <person name="Larsson T."/>
            <person name="Lv J."/>
            <person name="Arendt D."/>
            <person name="Savage R."/>
            <person name="Osoegawa K."/>
            <person name="de Jong P."/>
            <person name="Grimwood J."/>
            <person name="Chapman J.A."/>
            <person name="Shapiro H."/>
            <person name="Aerts A."/>
            <person name="Otillar R.P."/>
            <person name="Terry A.Y."/>
            <person name="Boore J.L."/>
            <person name="Grigoriev I.V."/>
            <person name="Lindberg D.R."/>
            <person name="Seaver E.C."/>
            <person name="Weisblat D.A."/>
            <person name="Putnam N.H."/>
            <person name="Rokhsar D.S."/>
        </authorList>
    </citation>
    <scope>NUCLEOTIDE SEQUENCE</scope>
    <source>
        <strain evidence="1 3">I ESC-2004</strain>
    </source>
</reference>
<protein>
    <submittedName>
        <fullName evidence="1 2">Uncharacterized protein</fullName>
    </submittedName>
</protein>
<evidence type="ECO:0000313" key="1">
    <source>
        <dbReference type="EMBL" id="ELU16948.1"/>
    </source>
</evidence>
<dbReference type="EMBL" id="AMQN01036272">
    <property type="status" value="NOT_ANNOTATED_CDS"/>
    <property type="molecule type" value="Genomic_DNA"/>
</dbReference>
<organism evidence="1">
    <name type="scientific">Capitella teleta</name>
    <name type="common">Polychaete worm</name>
    <dbReference type="NCBI Taxonomy" id="283909"/>
    <lineage>
        <taxon>Eukaryota</taxon>
        <taxon>Metazoa</taxon>
        <taxon>Spiralia</taxon>
        <taxon>Lophotrochozoa</taxon>
        <taxon>Annelida</taxon>
        <taxon>Polychaeta</taxon>
        <taxon>Sedentaria</taxon>
        <taxon>Scolecida</taxon>
        <taxon>Capitellidae</taxon>
        <taxon>Capitella</taxon>
    </lineage>
</organism>
<feature type="non-terminal residue" evidence="1">
    <location>
        <position position="1"/>
    </location>
</feature>
<keyword evidence="3" id="KW-1185">Reference proteome</keyword>
<reference evidence="3" key="1">
    <citation type="submission" date="2012-12" db="EMBL/GenBank/DDBJ databases">
        <authorList>
            <person name="Hellsten U."/>
            <person name="Grimwood J."/>
            <person name="Chapman J.A."/>
            <person name="Shapiro H."/>
            <person name="Aerts A."/>
            <person name="Otillar R.P."/>
            <person name="Terry A.Y."/>
            <person name="Boore J.L."/>
            <person name="Simakov O."/>
            <person name="Marletaz F."/>
            <person name="Cho S.-J."/>
            <person name="Edsinger-Gonzales E."/>
            <person name="Havlak P."/>
            <person name="Kuo D.-H."/>
            <person name="Larsson T."/>
            <person name="Lv J."/>
            <person name="Arendt D."/>
            <person name="Savage R."/>
            <person name="Osoegawa K."/>
            <person name="de Jong P."/>
            <person name="Lindberg D.R."/>
            <person name="Seaver E.C."/>
            <person name="Weisblat D.A."/>
            <person name="Putnam N.H."/>
            <person name="Grigoriev I.V."/>
            <person name="Rokhsar D.S."/>
        </authorList>
    </citation>
    <scope>NUCLEOTIDE SEQUENCE</scope>
    <source>
        <strain evidence="3">I ESC-2004</strain>
    </source>
</reference>